<evidence type="ECO:0000313" key="1">
    <source>
        <dbReference type="EMBL" id="MFC1411652.1"/>
    </source>
</evidence>
<dbReference type="EMBL" id="JBHEZX010000008">
    <property type="protein sequence ID" value="MFC1411652.1"/>
    <property type="molecule type" value="Genomic_DNA"/>
</dbReference>
<accession>A0ABV6VDI4</accession>
<sequence>MGIFRRGLKRDGPEAPRDQELTMLSEAEAALLRVQVRAAFAESGLEVTVFAAHVTDSAGRAFGLNNLAAVCHNDDRGLRAWPGLAREHVTKLLRSLDGPDVLQTLPREQLLAQLYPRLVPSDSLANPLSYCYGPPLTEGLVEVLALDLPETVQILPEHVVETIGSPAGLRARALQNLREMPVERHEVIKEQDGARIDVLMGDSYFVASLVLILDTAVQQFAGARLGPDGALVAMPFRHQLAFHAISDMTVIPSLNSMARFAATGFEEAPGAVSPSVYWWRPGAPLVRLSEKDGQGGLRVVVESEFQELLERLAAE</sequence>
<evidence type="ECO:0000313" key="3">
    <source>
        <dbReference type="Proteomes" id="UP001592530"/>
    </source>
</evidence>
<gene>
    <name evidence="2" type="ORF">ACEZDB_17220</name>
    <name evidence="1" type="ORF">ACEZDG_20520</name>
</gene>
<organism evidence="1 4">
    <name type="scientific">Streptacidiphilus alkalitolerans</name>
    <dbReference type="NCBI Taxonomy" id="3342712"/>
    <lineage>
        <taxon>Bacteria</taxon>
        <taxon>Bacillati</taxon>
        <taxon>Actinomycetota</taxon>
        <taxon>Actinomycetes</taxon>
        <taxon>Kitasatosporales</taxon>
        <taxon>Streptomycetaceae</taxon>
        <taxon>Streptacidiphilus</taxon>
    </lineage>
</organism>
<comment type="caution">
    <text evidence="1">The sequence shown here is derived from an EMBL/GenBank/DDBJ whole genome shotgun (WGS) entry which is preliminary data.</text>
</comment>
<evidence type="ECO:0000313" key="2">
    <source>
        <dbReference type="EMBL" id="MFC1432392.1"/>
    </source>
</evidence>
<evidence type="ECO:0000313" key="4">
    <source>
        <dbReference type="Proteomes" id="UP001592582"/>
    </source>
</evidence>
<keyword evidence="4" id="KW-1185">Reference proteome</keyword>
<reference evidence="3 4" key="1">
    <citation type="submission" date="2024-09" db="EMBL/GenBank/DDBJ databases">
        <authorList>
            <person name="Lee S.D."/>
        </authorList>
    </citation>
    <scope>NUCLEOTIDE SEQUENCE [LARGE SCALE GENOMIC DNA]</scope>
    <source>
        <strain evidence="1 4">N1-1</strain>
        <strain evidence="2 3">N1-3</strain>
    </source>
</reference>
<protein>
    <submittedName>
        <fullName evidence="1">Uncharacterized protein</fullName>
    </submittedName>
</protein>
<proteinExistence type="predicted"/>
<dbReference type="Proteomes" id="UP001592582">
    <property type="component" value="Unassembled WGS sequence"/>
</dbReference>
<name>A0ABV6VDI4_9ACTN</name>
<dbReference type="EMBL" id="JBHEZY010000006">
    <property type="protein sequence ID" value="MFC1432392.1"/>
    <property type="molecule type" value="Genomic_DNA"/>
</dbReference>
<dbReference type="Proteomes" id="UP001592530">
    <property type="component" value="Unassembled WGS sequence"/>
</dbReference>
<dbReference type="RefSeq" id="WP_380511663.1">
    <property type="nucleotide sequence ID" value="NZ_JBHEZX010000008.1"/>
</dbReference>